<evidence type="ECO:0000313" key="2">
    <source>
        <dbReference type="EMBL" id="KAH7251262.1"/>
    </source>
</evidence>
<gene>
    <name evidence="2" type="ORF">BKA59DRAFT_524399</name>
</gene>
<dbReference type="InterPro" id="IPR014752">
    <property type="entry name" value="Arrestin-like_C"/>
</dbReference>
<protein>
    <recommendedName>
        <fullName evidence="1">LDB19 N-terminal domain-containing protein</fullName>
    </recommendedName>
</protein>
<dbReference type="EMBL" id="JAGPXF010000003">
    <property type="protein sequence ID" value="KAH7251262.1"/>
    <property type="molecule type" value="Genomic_DNA"/>
</dbReference>
<organism evidence="2 3">
    <name type="scientific">Fusarium tricinctum</name>
    <dbReference type="NCBI Taxonomy" id="61284"/>
    <lineage>
        <taxon>Eukaryota</taxon>
        <taxon>Fungi</taxon>
        <taxon>Dikarya</taxon>
        <taxon>Ascomycota</taxon>
        <taxon>Pezizomycotina</taxon>
        <taxon>Sordariomycetes</taxon>
        <taxon>Hypocreomycetidae</taxon>
        <taxon>Hypocreales</taxon>
        <taxon>Nectriaceae</taxon>
        <taxon>Fusarium</taxon>
        <taxon>Fusarium tricinctum species complex</taxon>
    </lineage>
</organism>
<name>A0A8K0S106_9HYPO</name>
<dbReference type="AlphaFoldDB" id="A0A8K0S106"/>
<keyword evidence="3" id="KW-1185">Reference proteome</keyword>
<proteinExistence type="predicted"/>
<feature type="domain" description="LDB19 N-terminal" evidence="1">
    <location>
        <begin position="83"/>
        <end position="258"/>
    </location>
</feature>
<dbReference type="Pfam" id="PF13002">
    <property type="entry name" value="LDB19"/>
    <property type="match status" value="1"/>
</dbReference>
<evidence type="ECO:0000313" key="3">
    <source>
        <dbReference type="Proteomes" id="UP000813427"/>
    </source>
</evidence>
<reference evidence="2" key="1">
    <citation type="journal article" date="2021" name="Nat. Commun.">
        <title>Genetic determinants of endophytism in the Arabidopsis root mycobiome.</title>
        <authorList>
            <person name="Mesny F."/>
            <person name="Miyauchi S."/>
            <person name="Thiergart T."/>
            <person name="Pickel B."/>
            <person name="Atanasova L."/>
            <person name="Karlsson M."/>
            <person name="Huettel B."/>
            <person name="Barry K.W."/>
            <person name="Haridas S."/>
            <person name="Chen C."/>
            <person name="Bauer D."/>
            <person name="Andreopoulos W."/>
            <person name="Pangilinan J."/>
            <person name="LaButti K."/>
            <person name="Riley R."/>
            <person name="Lipzen A."/>
            <person name="Clum A."/>
            <person name="Drula E."/>
            <person name="Henrissat B."/>
            <person name="Kohler A."/>
            <person name="Grigoriev I.V."/>
            <person name="Martin F.M."/>
            <person name="Hacquard S."/>
        </authorList>
    </citation>
    <scope>NUCLEOTIDE SEQUENCE</scope>
    <source>
        <strain evidence="2">MPI-SDFR-AT-0068</strain>
    </source>
</reference>
<dbReference type="Proteomes" id="UP000813427">
    <property type="component" value="Unassembled WGS sequence"/>
</dbReference>
<dbReference type="OrthoDB" id="3832628at2759"/>
<evidence type="ECO:0000259" key="1">
    <source>
        <dbReference type="Pfam" id="PF13002"/>
    </source>
</evidence>
<accession>A0A8K0S106</accession>
<dbReference type="SUPFAM" id="SSF81296">
    <property type="entry name" value="E set domains"/>
    <property type="match status" value="1"/>
</dbReference>
<comment type="caution">
    <text evidence="2">The sequence shown here is derived from an EMBL/GenBank/DDBJ whole genome shotgun (WGS) entry which is preliminary data.</text>
</comment>
<dbReference type="InterPro" id="IPR014756">
    <property type="entry name" value="Ig_E-set"/>
</dbReference>
<dbReference type="InterPro" id="IPR024391">
    <property type="entry name" value="LDB19_N"/>
</dbReference>
<dbReference type="Gene3D" id="2.60.40.640">
    <property type="match status" value="1"/>
</dbReference>
<sequence>MKLFPKQIRPRISGFPLSMTKSHKSQRESPASLECYMDSSPTIVLNQNHSSDGSDISGSLLLRITEDGIHVENLDAIVRIYATYRKPFKKGCRSCKYQTTELKRCQLVTTTTSLNRDTYSYPFSFQIPSYTPPTMDTPIVSVVYKVEAIASIRRQGPRSQPSENIASSRTIQVARSIPIPSTQAISNRIYQANGIEVSCRFNSVMNPTGKNKAILTMGGLRSYPGNGEDIQFWRVCKGTWILEETVETTAVACTEHAHGNGAERSTTRKKTKALGESSFYDGWATDDQAGSLSMEFPFSTRTRSMKFTQDTGDCGDTFITHALVLELQLMKEIYPKGRSDLSVGTGVGKILRSEHRVVFSDYARLSSSGDDHEENLPCYHDLWPRPPIYKEEHVG</sequence>